<accession>A0ABV6QF56</accession>
<sequence length="187" mass="20304">MNVDAMKALLGSDAAAIFGLFDQLDEAEDEIRAAMRRHPDSADTLWHSMSLLQPTPPLGGRHRAFSAHCRELLERVAAGTDTRLATDAEMLCALLEAALAAPLNSAGYGLAGRLWNRTFPSLDSPYDDQPHYESLYAARIDADEADLRRRLSAPDRVLGEIHCHGFHHGRPVDCSYAPVKAAAGDAA</sequence>
<organism evidence="1 2">
    <name type="scientific">Kribbella deserti</name>
    <dbReference type="NCBI Taxonomy" id="1926257"/>
    <lineage>
        <taxon>Bacteria</taxon>
        <taxon>Bacillati</taxon>
        <taxon>Actinomycetota</taxon>
        <taxon>Actinomycetes</taxon>
        <taxon>Propionibacteriales</taxon>
        <taxon>Kribbellaceae</taxon>
        <taxon>Kribbella</taxon>
    </lineage>
</organism>
<comment type="caution">
    <text evidence="1">The sequence shown here is derived from an EMBL/GenBank/DDBJ whole genome shotgun (WGS) entry which is preliminary data.</text>
</comment>
<dbReference type="RefSeq" id="WP_380043509.1">
    <property type="nucleotide sequence ID" value="NZ_JBHLTC010000001.1"/>
</dbReference>
<dbReference type="Proteomes" id="UP001589890">
    <property type="component" value="Unassembled WGS sequence"/>
</dbReference>
<name>A0ABV6QF56_9ACTN</name>
<gene>
    <name evidence="1" type="ORF">ACFFGN_02100</name>
</gene>
<reference evidence="1 2" key="1">
    <citation type="submission" date="2024-09" db="EMBL/GenBank/DDBJ databases">
        <authorList>
            <person name="Sun Q."/>
            <person name="Mori K."/>
        </authorList>
    </citation>
    <scope>NUCLEOTIDE SEQUENCE [LARGE SCALE GENOMIC DNA]</scope>
    <source>
        <strain evidence="1 2">CGMCC 1.15906</strain>
    </source>
</reference>
<protein>
    <submittedName>
        <fullName evidence="1">Uncharacterized protein</fullName>
    </submittedName>
</protein>
<evidence type="ECO:0000313" key="2">
    <source>
        <dbReference type="Proteomes" id="UP001589890"/>
    </source>
</evidence>
<keyword evidence="2" id="KW-1185">Reference proteome</keyword>
<proteinExistence type="predicted"/>
<dbReference type="EMBL" id="JBHLTC010000001">
    <property type="protein sequence ID" value="MFC0622833.1"/>
    <property type="molecule type" value="Genomic_DNA"/>
</dbReference>
<evidence type="ECO:0000313" key="1">
    <source>
        <dbReference type="EMBL" id="MFC0622833.1"/>
    </source>
</evidence>